<comment type="caution">
    <text evidence="1">The sequence shown here is derived from an EMBL/GenBank/DDBJ whole genome shotgun (WGS) entry which is preliminary data.</text>
</comment>
<evidence type="ECO:0000313" key="1">
    <source>
        <dbReference type="EMBL" id="KAG1291464.1"/>
    </source>
</evidence>
<dbReference type="Proteomes" id="UP000716291">
    <property type="component" value="Unassembled WGS sequence"/>
</dbReference>
<protein>
    <submittedName>
        <fullName evidence="1">Uncharacterized protein</fullName>
    </submittedName>
</protein>
<organism evidence="1 2">
    <name type="scientific">Rhizopus oryzae</name>
    <name type="common">Mucormycosis agent</name>
    <name type="synonym">Rhizopus arrhizus var. delemar</name>
    <dbReference type="NCBI Taxonomy" id="64495"/>
    <lineage>
        <taxon>Eukaryota</taxon>
        <taxon>Fungi</taxon>
        <taxon>Fungi incertae sedis</taxon>
        <taxon>Mucoromycota</taxon>
        <taxon>Mucoromycotina</taxon>
        <taxon>Mucoromycetes</taxon>
        <taxon>Mucorales</taxon>
        <taxon>Mucorineae</taxon>
        <taxon>Rhizopodaceae</taxon>
        <taxon>Rhizopus</taxon>
    </lineage>
</organism>
<name>A0A9P6WUL1_RHIOR</name>
<sequence>MRAVVEQYLRTLARGQPTQVGQALFGDDHRHVVLGVVDVAGHRHDRRNGAVLGVTRTTDAVHDPRAHHVRRIDVAVDVHFDHAVHADAAEAAHQLRMVGDLLRAHDDALAVEIDVLLERLVGLRAQCEAGARGVAQHAIAQQVEHAGPEHLAAAGSAAGGPSSLRA</sequence>
<accession>A0A9P6WUL1</accession>
<reference evidence="1" key="1">
    <citation type="journal article" date="2020" name="Microb. Genom.">
        <title>Genetic diversity of clinical and environmental Mucorales isolates obtained from an investigation of mucormycosis cases among solid organ transplant recipients.</title>
        <authorList>
            <person name="Nguyen M.H."/>
            <person name="Kaul D."/>
            <person name="Muto C."/>
            <person name="Cheng S.J."/>
            <person name="Richter R.A."/>
            <person name="Bruno V.M."/>
            <person name="Liu G."/>
            <person name="Beyhan S."/>
            <person name="Sundermann A.J."/>
            <person name="Mounaud S."/>
            <person name="Pasculle A.W."/>
            <person name="Nierman W.C."/>
            <person name="Driscoll E."/>
            <person name="Cumbie R."/>
            <person name="Clancy C.J."/>
            <person name="Dupont C.L."/>
        </authorList>
    </citation>
    <scope>NUCLEOTIDE SEQUENCE</scope>
    <source>
        <strain evidence="1">GL11</strain>
    </source>
</reference>
<keyword evidence="2" id="KW-1185">Reference proteome</keyword>
<evidence type="ECO:0000313" key="2">
    <source>
        <dbReference type="Proteomes" id="UP000716291"/>
    </source>
</evidence>
<gene>
    <name evidence="1" type="ORF">G6F64_013791</name>
</gene>
<dbReference type="AlphaFoldDB" id="A0A9P6WUL1"/>
<dbReference type="EMBL" id="JAANQT010006420">
    <property type="protein sequence ID" value="KAG1291464.1"/>
    <property type="molecule type" value="Genomic_DNA"/>
</dbReference>
<proteinExistence type="predicted"/>